<dbReference type="EMBL" id="BC147668">
    <property type="protein sequence ID" value="AAI47669.1"/>
    <property type="molecule type" value="mRNA"/>
</dbReference>
<name>Q8C801_MOUSE</name>
<reference evidence="2" key="3">
    <citation type="journal article" date="2000" name="Genome Res.">
        <title>RIKEN integrated sequence analysis (RISA) system--384-format sequencing pipeline with 384 multicapillary sequencer.</title>
        <authorList>
            <person name="Shibata K."/>
            <person name="Itoh M."/>
            <person name="Aizawa K."/>
            <person name="Nagaoka S."/>
            <person name="Sasaki N."/>
            <person name="Carninci P."/>
            <person name="Konno H."/>
            <person name="Akiyama J."/>
            <person name="Nishi K."/>
            <person name="Kitsunai T."/>
            <person name="Tashiro H."/>
            <person name="Itoh M."/>
            <person name="Sumi N."/>
            <person name="Ishii Y."/>
            <person name="Nakamura S."/>
            <person name="Hazama M."/>
            <person name="Nishine T."/>
            <person name="Harada A."/>
            <person name="Yamamoto R."/>
            <person name="Matsumoto H."/>
            <person name="Sakaguchi S."/>
            <person name="Ikegami T."/>
            <person name="Kashiwagi K."/>
            <person name="Fujiwake S."/>
            <person name="Inoue K."/>
            <person name="Togawa Y."/>
            <person name="Izawa M."/>
            <person name="Ohara E."/>
            <person name="Watahiki M."/>
            <person name="Yoneda Y."/>
            <person name="Ishikawa T."/>
            <person name="Ozawa K."/>
            <person name="Tanaka T."/>
            <person name="Matsuura S."/>
            <person name="Kawai J."/>
            <person name="Okazaki Y."/>
            <person name="Muramatsu M."/>
            <person name="Inoue Y."/>
            <person name="Kira A."/>
            <person name="Hayashizaki Y."/>
        </authorList>
    </citation>
    <scope>NUCLEOTIDE SEQUENCE</scope>
    <source>
        <strain evidence="2">C57BL/6J</strain>
        <tissue evidence="2">Cerebellum</tissue>
    </source>
</reference>
<reference evidence="2" key="9">
    <citation type="journal article" date="2005" name="Science">
        <title>Antisense Transcription in the Mammalian Transcriptome.</title>
        <authorList>
            <consortium name="RIKEN Genome Exploration Research Group and Genome Science Group (Genome Network Project Core Group) and the FANTOM Consortium"/>
        </authorList>
    </citation>
    <scope>NUCLEOTIDE SEQUENCE</scope>
    <source>
        <strain evidence="2">C57BL/6J</strain>
        <tissue evidence="2">Cerebellum</tissue>
    </source>
</reference>
<gene>
    <name evidence="1 3" type="primary">C230071H18Rik</name>
</gene>
<reference evidence="2" key="1">
    <citation type="journal article" date="1999" name="Methods Enzymol.">
        <title>High-efficiency full-length cDNA cloning.</title>
        <authorList>
            <person name="Carninci P."/>
            <person name="Hayashizaki Y."/>
        </authorList>
    </citation>
    <scope>NUCLEOTIDE SEQUENCE</scope>
    <source>
        <strain evidence="2">C57BL/6J</strain>
        <tissue evidence="2">Cerebellum</tissue>
    </source>
</reference>
<evidence type="ECO:0000313" key="3">
    <source>
        <dbReference type="MGI" id="MGI:3026916"/>
    </source>
</evidence>
<reference evidence="1" key="7">
    <citation type="journal article" date="2004" name="Genome Res.">
        <title>The status, quality, and expansion of the NIH full-length cDNA project: the Mammalian Gene Collection (MGC).</title>
        <authorList>
            <consortium name="The MGC Project Team"/>
            <person name="Gerhard D.S."/>
            <person name="Wagner L."/>
            <person name="Feingold E.A."/>
            <person name="Shenmen C.M."/>
            <person name="Grouse L.H."/>
            <person name="Schuler G."/>
            <person name="Klein S.L."/>
            <person name="Old S."/>
            <person name="Rasooly R."/>
            <person name="Good P."/>
            <person name="Guyer M."/>
            <person name="Peck A.M."/>
            <person name="Derge J.G."/>
            <person name="Lipman D."/>
            <person name="Collins F.S."/>
            <person name="Jang W."/>
            <person name="Sherry S."/>
            <person name="Feolo M."/>
            <person name="Misquitta L."/>
            <person name="Lee E."/>
            <person name="Rotmistrovsky K."/>
            <person name="Greenhut S.F."/>
            <person name="Schaefer C.F."/>
            <person name="Buetow K."/>
            <person name="Bonner T.I."/>
            <person name="Haussler D."/>
            <person name="Kent J."/>
            <person name="Kiekhaus M."/>
            <person name="Furey T."/>
            <person name="Brent M."/>
            <person name="Prange C."/>
            <person name="Schreiber K."/>
            <person name="Shapiro N."/>
            <person name="Bhat N.K."/>
            <person name="Hopkins R.F."/>
            <person name="Hsie F."/>
            <person name="Driscoll T."/>
            <person name="Soares M.B."/>
            <person name="Casavant T.L."/>
            <person name="Scheetz T.E."/>
            <person name="Brown-stein M.J."/>
            <person name="Usdin T.B."/>
            <person name="Toshiyuki S."/>
            <person name="Carninci P."/>
            <person name="Piao Y."/>
            <person name="Dudekula D.B."/>
            <person name="Ko M.S."/>
            <person name="Kawakami K."/>
            <person name="Suzuki Y."/>
            <person name="Sugano S."/>
            <person name="Gruber C.E."/>
            <person name="Smith M.R."/>
            <person name="Simmons B."/>
            <person name="Moore T."/>
            <person name="Waterman R."/>
            <person name="Johnson S.L."/>
            <person name="Ruan Y."/>
            <person name="Wei C.L."/>
            <person name="Mathavan S."/>
            <person name="Gunaratne P.H."/>
            <person name="Wu J."/>
            <person name="Garcia A.M."/>
            <person name="Hulyk S.W."/>
            <person name="Fuh E."/>
            <person name="Yuan Y."/>
            <person name="Sneed A."/>
            <person name="Kowis C."/>
            <person name="Hodgson A."/>
            <person name="Muzny D.M."/>
            <person name="McPherson J."/>
            <person name="Gibbs R.A."/>
            <person name="Fahey J."/>
            <person name="Helton E."/>
            <person name="Ketteman M."/>
            <person name="Madan A."/>
            <person name="Rodrigues S."/>
            <person name="Sanchez A."/>
            <person name="Whiting M."/>
            <person name="Madari A."/>
            <person name="Young A.C."/>
            <person name="Wetherby K.D."/>
            <person name="Granite S.J."/>
            <person name="Kwong P.N."/>
            <person name="Brinkley C.P."/>
            <person name="Pearson R.L."/>
            <person name="Bouffard G.G."/>
            <person name="Blakesly R.W."/>
            <person name="Green E.D."/>
            <person name="Dickson M.C."/>
            <person name="Rodriguez A.C."/>
            <person name="Grimwood J."/>
            <person name="Schmutz J."/>
            <person name="Myers R.M."/>
            <person name="Butterfield Y.S."/>
            <person name="Griffith M."/>
            <person name="Griffith O.L."/>
            <person name="Krzywinski M.I."/>
            <person name="Liao N."/>
            <person name="Morin R."/>
            <person name="Morrin R."/>
            <person name="Palmquist D."/>
            <person name="Petrescu A.S."/>
            <person name="Skalska U."/>
            <person name="Smailus D.E."/>
            <person name="Stott J.M."/>
            <person name="Schnerch A."/>
            <person name="Schein J.E."/>
            <person name="Jones S.J."/>
            <person name="Holt R.A."/>
            <person name="Baross A."/>
            <person name="Marra M.A."/>
            <person name="Clifton S."/>
            <person name="Makowski K.A."/>
            <person name="Bosak S."/>
            <person name="Malek J."/>
        </authorList>
    </citation>
    <scope>NUCLEOTIDE SEQUENCE [LARGE SCALE MRNA]</scope>
    <source>
        <tissue evidence="1">Brain</tissue>
    </source>
</reference>
<dbReference type="EMBL" id="AK048806">
    <property type="protein sequence ID" value="BAC33462.1"/>
    <property type="molecule type" value="mRNA"/>
</dbReference>
<reference evidence="2" key="8">
    <citation type="journal article" date="2005" name="Science">
        <title>The Transcriptional Landscape of the Mammalian Genome.</title>
        <authorList>
            <consortium name="The FANTOM Consortium"/>
            <consortium name="Riken Genome Exploration Research Group and Genome Science Group (Genome Network Project Core Group)"/>
        </authorList>
    </citation>
    <scope>NUCLEOTIDE SEQUENCE</scope>
    <source>
        <strain evidence="2">C57BL/6J</strain>
        <tissue evidence="2">Cerebellum</tissue>
    </source>
</reference>
<sequence>MATVTGNHVDFRGSQPGCACWQLAAVPSSGRTCGQLAPSSPVGGHLQRCTCAHTGEEVAPWLKGCGCYSGEVTGAAVGVLGSFFPSPSQASRFPKPSPLGTASLSGQLCSPLVSMATRLPGKDGEVLEDQRGRGGPLPHQVCWPGLSLARSSLITQDILLSFVEHRPRARFFRLHSMVYCKLPG</sequence>
<reference evidence="2" key="5">
    <citation type="submission" date="2001-07" db="EMBL/GenBank/DDBJ databases">
        <authorList>
            <person name="Adachi J."/>
            <person name="Aizawa K."/>
            <person name="Akimura T."/>
            <person name="Arakawa T."/>
            <person name="Bono H."/>
            <person name="Carninci P."/>
            <person name="Fukuda S."/>
            <person name="Furuno M."/>
            <person name="Hanagaki T."/>
            <person name="Hara A."/>
            <person name="Hashizume W."/>
            <person name="Hayashida K."/>
            <person name="Hayatsu N."/>
            <person name="Hiramoto K."/>
            <person name="Hiraoka T."/>
            <person name="Hirozane T."/>
            <person name="Hori F."/>
            <person name="Imotani K."/>
            <person name="Ishii Y."/>
            <person name="Itoh M."/>
            <person name="Kagawa I."/>
            <person name="Kasukawa T."/>
            <person name="Katoh H."/>
            <person name="Kawai J."/>
            <person name="Kojima Y."/>
            <person name="Kondo S."/>
            <person name="Konno H."/>
            <person name="Kouda M."/>
            <person name="Koya S."/>
            <person name="Kurihara C."/>
            <person name="Matsuyama T."/>
            <person name="Miyazaki A."/>
            <person name="Murata M."/>
            <person name="Nakamura M."/>
            <person name="Nishi K."/>
            <person name="Nomura K."/>
            <person name="Numazaki R."/>
            <person name="Ohno M."/>
            <person name="Ohsato N."/>
            <person name="Okazaki Y."/>
            <person name="Saito R."/>
            <person name="Saitoh H."/>
            <person name="Sakai C."/>
            <person name="Sakai K."/>
            <person name="Sakazume N."/>
            <person name="Sano H."/>
            <person name="Sasaki D."/>
            <person name="Shibata K."/>
            <person name="Shinagawa A."/>
            <person name="Shiraki T."/>
            <person name="Sogabe Y."/>
            <person name="Tagami M."/>
            <person name="Tagawa A."/>
            <person name="Takahashi F."/>
            <person name="Takaku-Akahira S."/>
            <person name="Takeda Y."/>
            <person name="Tanaka T."/>
            <person name="Tomaru A."/>
            <person name="Toya T."/>
            <person name="Yasunishi A."/>
            <person name="Muramatsu M."/>
            <person name="Hayashizaki Y."/>
        </authorList>
    </citation>
    <scope>NUCLEOTIDE SEQUENCE</scope>
    <source>
        <strain evidence="2">C57BL/6J</strain>
        <tissue evidence="2">Cerebellum</tissue>
    </source>
</reference>
<protein>
    <submittedName>
        <fullName evidence="1">C230071H18Rik protein</fullName>
    </submittedName>
</protein>
<dbReference type="AGR" id="MGI:3026916"/>
<accession>Q8C801</accession>
<evidence type="ECO:0000313" key="1">
    <source>
        <dbReference type="EMBL" id="AAI47669.1"/>
    </source>
</evidence>
<reference evidence="2" key="2">
    <citation type="journal article" date="2000" name="Genome Res.">
        <title>Normalization and subtraction of cap-trapper-selected cDNAs to prepare full-length cDNA libraries for rapid discovery of new genes.</title>
        <authorList>
            <person name="Carninci P."/>
            <person name="Shibata Y."/>
            <person name="Hayatsu N."/>
            <person name="Sugahara Y."/>
            <person name="Shibata K."/>
            <person name="Itoh M."/>
            <person name="Konno H."/>
            <person name="Okazaki Y."/>
            <person name="Muramatsu M."/>
            <person name="Hayashizaki Y."/>
        </authorList>
    </citation>
    <scope>NUCLEOTIDE SEQUENCE</scope>
    <source>
        <strain evidence="2">C57BL/6J</strain>
        <tissue evidence="2">Cerebellum</tissue>
    </source>
</reference>
<dbReference type="AlphaFoldDB" id="Q8C801"/>
<evidence type="ECO:0000313" key="2">
    <source>
        <dbReference type="EMBL" id="BAC33462.1"/>
    </source>
</evidence>
<reference evidence="2" key="4">
    <citation type="journal article" date="2001" name="Nature">
        <title>Functional annotation of a full-length mouse cDNA collection.</title>
        <authorList>
            <consortium name="The RIKEN Genome Exploration Research Group Phase II Team and the FANTOM Consortium"/>
        </authorList>
    </citation>
    <scope>NUCLEOTIDE SEQUENCE</scope>
    <source>
        <strain evidence="2">C57BL/6J</strain>
        <tissue evidence="2">Cerebellum</tissue>
    </source>
</reference>
<dbReference type="MGI" id="MGI:3026916">
    <property type="gene designation" value="C230071H18Rik"/>
</dbReference>
<organism evidence="2">
    <name type="scientific">Mus musculus</name>
    <name type="common">Mouse</name>
    <dbReference type="NCBI Taxonomy" id="10090"/>
    <lineage>
        <taxon>Eukaryota</taxon>
        <taxon>Metazoa</taxon>
        <taxon>Chordata</taxon>
        <taxon>Craniata</taxon>
        <taxon>Vertebrata</taxon>
        <taxon>Euteleostomi</taxon>
        <taxon>Mammalia</taxon>
        <taxon>Eutheria</taxon>
        <taxon>Euarchontoglires</taxon>
        <taxon>Glires</taxon>
        <taxon>Rodentia</taxon>
        <taxon>Myomorpha</taxon>
        <taxon>Muroidea</taxon>
        <taxon>Muridae</taxon>
        <taxon>Murinae</taxon>
        <taxon>Mus</taxon>
        <taxon>Mus</taxon>
    </lineage>
</organism>
<proteinExistence type="evidence at transcript level"/>
<reference evidence="2" key="6">
    <citation type="journal article" date="2002" name="Nature">
        <title>Analysis of the mouse transcriptome based on functional annotation of 60,770 full-length cDNAs.</title>
        <authorList>
            <consortium name="The FANTOM Consortium and the RIKEN Genome Exploration Research Group Phase I and II Team"/>
        </authorList>
    </citation>
    <scope>NUCLEOTIDE SEQUENCE</scope>
    <source>
        <strain evidence="2">C57BL/6J</strain>
        <tissue evidence="2">Cerebellum</tissue>
    </source>
</reference>